<reference evidence="1 2" key="1">
    <citation type="submission" date="2019-12" db="EMBL/GenBank/DDBJ databases">
        <title>Comparative genomics gives insights into the taxonomy of the Azoarcus-Aromatoleum group and reveals separate origins of nif in the plant-associated Azoarcus and non-plant-associated Aromatoleum sub-groups.</title>
        <authorList>
            <person name="Lafos M."/>
            <person name="Maluk M."/>
            <person name="Batista M."/>
            <person name="Junghare M."/>
            <person name="Carmona M."/>
            <person name="Faoro H."/>
            <person name="Cruz L.M."/>
            <person name="Battistoni F."/>
            <person name="De Souza E."/>
            <person name="Pedrosa F."/>
            <person name="Chen W.-M."/>
            <person name="Poole P.S."/>
            <person name="Dixon R.A."/>
            <person name="James E.K."/>
        </authorList>
    </citation>
    <scope>NUCLEOTIDE SEQUENCE [LARGE SCALE GENOMIC DNA]</scope>
    <source>
        <strain evidence="1 2">T</strain>
    </source>
</reference>
<organism evidence="1 2">
    <name type="scientific">Aromatoleum toluolicum</name>
    <dbReference type="NCBI Taxonomy" id="90060"/>
    <lineage>
        <taxon>Bacteria</taxon>
        <taxon>Pseudomonadati</taxon>
        <taxon>Pseudomonadota</taxon>
        <taxon>Betaproteobacteria</taxon>
        <taxon>Rhodocyclales</taxon>
        <taxon>Rhodocyclaceae</taxon>
        <taxon>Aromatoleum</taxon>
    </lineage>
</organism>
<sequence length="701" mass="76983">MTEKVAAPLGELVAGCRSQMENDLCELFEELGPLLTQMATARGNTSRDRAESRAAASLKLALPTHWEKVAASLRANLAARAVEATKSGYGLADQENLRLLSAAEESVQLAMREVLDRVTLACRDETKPLERRINYLVLRRAMQPGDKTFNVSALWSCIEAACVEVTTDTGPLILLLQLIGDQMAIEMPQLYRVVNEAMIEADILPSLKRSYRDTIPVDAHEVAEESTRVASALDRLVEARTKETGAREMPKSGTASQELFNSLKTLQAAPVAGTPGTHTNVVRMVRDSGAARDVKPLEAVTLDIVVKLFDLIFSDPNVSDGIKALVARLQTTVLQAAMLNQRFFADRGHPARLFLDSLSVVAVRWGKVVNAEDPFYLKLSELVDKVQSTYDGDMAVFESANAELDAFLSECEERDELQNRALADAVLAREEEMRLRREAQARAQKLADACIARVLVPEAPLEIEEFLRSYWRDVVQSRISQSGEEGAPTAAAIQVATDLLWSVTPKQRAGEQQRQAASLPTLLSEINVGFDEIGSAPTERKAFLDTLLDLQLAAMRAKKPGAAKAAKVVKARPRVAGPTLQVSHATDIGVRVQDISLPVSDSLDGENAPDRADLRRVRQLVRGDWVDFTTAGQTRRERLTWINRSRTLFLFSNSASPCAISITPEALAVRLKNGTAQIVKLDRPIFERAIHGAIKSLDQRP</sequence>
<protein>
    <submittedName>
        <fullName evidence="1">DUF1631 family protein</fullName>
    </submittedName>
</protein>
<name>A0ABX1NJ96_9RHOO</name>
<keyword evidence="2" id="KW-1185">Reference proteome</keyword>
<dbReference type="Proteomes" id="UP000634522">
    <property type="component" value="Unassembled WGS sequence"/>
</dbReference>
<dbReference type="InterPro" id="IPR012434">
    <property type="entry name" value="DUF1631"/>
</dbReference>
<dbReference type="Pfam" id="PF07793">
    <property type="entry name" value="DUF1631"/>
    <property type="match status" value="1"/>
</dbReference>
<evidence type="ECO:0000313" key="1">
    <source>
        <dbReference type="EMBL" id="NMF99360.1"/>
    </source>
</evidence>
<comment type="caution">
    <text evidence="1">The sequence shown here is derived from an EMBL/GenBank/DDBJ whole genome shotgun (WGS) entry which is preliminary data.</text>
</comment>
<accession>A0ABX1NJ96</accession>
<gene>
    <name evidence="1" type="ORF">GPA27_18435</name>
</gene>
<evidence type="ECO:0000313" key="2">
    <source>
        <dbReference type="Proteomes" id="UP000634522"/>
    </source>
</evidence>
<dbReference type="EMBL" id="WTVS01000043">
    <property type="protein sequence ID" value="NMF99360.1"/>
    <property type="molecule type" value="Genomic_DNA"/>
</dbReference>
<proteinExistence type="predicted"/>
<dbReference type="RefSeq" id="WP_169141965.1">
    <property type="nucleotide sequence ID" value="NZ_WTVS01000043.1"/>
</dbReference>